<comment type="caution">
    <text evidence="1">The sequence shown here is derived from an EMBL/GenBank/DDBJ whole genome shotgun (WGS) entry which is preliminary data.</text>
</comment>
<protein>
    <recommendedName>
        <fullName evidence="3">Restriction endonuclease domain-containing protein</fullName>
    </recommendedName>
</protein>
<dbReference type="AlphaFoldDB" id="A0A1V6UIX5"/>
<keyword evidence="2" id="KW-1185">Reference proteome</keyword>
<accession>A0A1V6UIX5</accession>
<sequence>MSYIDQNGQDHDSEVLPLSVRRYDYKDKDQLDQILTLEREDLLDSMRHSRVISDIDTESGRSEQEPTTEITEYIIFSIDPTTFNQDFLSLDAIPNFSTRTSFNPNTKTLIVKIITSEHTQLAFAVHKAVDKALARMGLDEASYQYLGVDIDMNGRKKQPDMGWGPRQPLRIYPKRPSVVLEVMVSGTPKKLRQDVDLWLDPVQGNANAVIATKLNRQREMVTIDLWKWDTVDGKSINSQHIEVSKNEYDEVKLSGGPLVIPFRLLFLRDPQPPQETDVIIDNEWLQKIAEWGWEMQFSNSH</sequence>
<evidence type="ECO:0000313" key="2">
    <source>
        <dbReference type="Proteomes" id="UP000191500"/>
    </source>
</evidence>
<organism evidence="1 2">
    <name type="scientific">Penicillium coprophilum</name>
    <dbReference type="NCBI Taxonomy" id="36646"/>
    <lineage>
        <taxon>Eukaryota</taxon>
        <taxon>Fungi</taxon>
        <taxon>Dikarya</taxon>
        <taxon>Ascomycota</taxon>
        <taxon>Pezizomycotina</taxon>
        <taxon>Eurotiomycetes</taxon>
        <taxon>Eurotiomycetidae</taxon>
        <taxon>Eurotiales</taxon>
        <taxon>Aspergillaceae</taxon>
        <taxon>Penicillium</taxon>
    </lineage>
</organism>
<evidence type="ECO:0000313" key="1">
    <source>
        <dbReference type="EMBL" id="OQE38374.1"/>
    </source>
</evidence>
<dbReference type="EMBL" id="MDDG01000008">
    <property type="protein sequence ID" value="OQE38374.1"/>
    <property type="molecule type" value="Genomic_DNA"/>
</dbReference>
<name>A0A1V6UIX5_9EURO</name>
<gene>
    <name evidence="1" type="ORF">PENCOP_c008G06070</name>
</gene>
<reference evidence="2" key="1">
    <citation type="journal article" date="2017" name="Nat. Microbiol.">
        <title>Global analysis of biosynthetic gene clusters reveals vast potential of secondary metabolite production in Penicillium species.</title>
        <authorList>
            <person name="Nielsen J.C."/>
            <person name="Grijseels S."/>
            <person name="Prigent S."/>
            <person name="Ji B."/>
            <person name="Dainat J."/>
            <person name="Nielsen K.F."/>
            <person name="Frisvad J.C."/>
            <person name="Workman M."/>
            <person name="Nielsen J."/>
        </authorList>
    </citation>
    <scope>NUCLEOTIDE SEQUENCE [LARGE SCALE GENOMIC DNA]</scope>
    <source>
        <strain evidence="2">IBT 31321</strain>
    </source>
</reference>
<dbReference type="STRING" id="36646.A0A1V6UIX5"/>
<evidence type="ECO:0008006" key="3">
    <source>
        <dbReference type="Google" id="ProtNLM"/>
    </source>
</evidence>
<proteinExistence type="predicted"/>
<dbReference type="Proteomes" id="UP000191500">
    <property type="component" value="Unassembled WGS sequence"/>
</dbReference>